<reference evidence="8 9" key="2">
    <citation type="journal article" date="2020" name="Front. Microbiol.">
        <title>Genetic Organization of the aprX-lipA2 Operon Affects the Proteolytic Potential of Pseudomonas Species in Milk.</title>
        <authorList>
            <person name="Maier C."/>
            <person name="Huptas C."/>
            <person name="von Neubeck M."/>
            <person name="Scherer S."/>
            <person name="Wenning M."/>
            <person name="Lucking G."/>
        </authorList>
    </citation>
    <scope>NUCLEOTIDE SEQUENCE [LARGE SCALE GENOMIC DNA]</scope>
    <source>
        <strain evidence="8 9">WS 4997</strain>
    </source>
</reference>
<reference evidence="7 10" key="1">
    <citation type="submission" date="2019-11" db="EMBL/GenBank/DDBJ databases">
        <title>Epiphytic Pseudomonas syringae from cherry orchards.</title>
        <authorList>
            <person name="Hulin M.T."/>
        </authorList>
    </citation>
    <scope>NUCLEOTIDE SEQUENCE [LARGE SCALE GENOMIC DNA]</scope>
    <source>
        <strain evidence="7 10">PA-6-3B</strain>
    </source>
</reference>
<evidence type="ECO:0000313" key="10">
    <source>
        <dbReference type="Proteomes" id="UP000814074"/>
    </source>
</evidence>
<dbReference type="PANTHER" id="PTHR30250">
    <property type="entry name" value="PST FAMILY PREDICTED COLANIC ACID TRANSPORTER"/>
    <property type="match status" value="1"/>
</dbReference>
<feature type="transmembrane region" description="Helical" evidence="6">
    <location>
        <begin position="83"/>
        <end position="103"/>
    </location>
</feature>
<dbReference type="AlphaFoldDB" id="A0A7Y1LD34"/>
<dbReference type="RefSeq" id="WP_120247694.1">
    <property type="nucleotide sequence ID" value="NZ_JAAQYJ010000002.1"/>
</dbReference>
<feature type="transmembrane region" description="Helical" evidence="6">
    <location>
        <begin position="12"/>
        <end position="31"/>
    </location>
</feature>
<evidence type="ECO:0000256" key="2">
    <source>
        <dbReference type="ARBA" id="ARBA00022475"/>
    </source>
</evidence>
<evidence type="ECO:0000256" key="6">
    <source>
        <dbReference type="SAM" id="Phobius"/>
    </source>
</evidence>
<sequence length="415" mass="45755">MTLIKTSLFNSIAVLVKILTLLGINKILAVYVGPAGYAALGQFQNAMTIITTFASGALNTGVTKYTAEYVEDELKQITIWKTAGTLAIGISVLFSLLVAVFSVPLAKLFLGDAAYASVFLCFSVALSFFVLNALLLAILVGKKEVPRYVMANIVGSLLSIGFVFYFVMLWGAYGALIALATFQSVAFFITLIICWNLKWFKISNFYGKIDKGAAKNLSKFALMAIVSAACVPVSQILVRQYVVQNLGVESAGYWEALWRLSSAYLMLVTTVLSVYYLPKLAELKTHAGLRSEIVNGAKIIVPVTIVGAVSIYALRVFIVEMLFSKQFLPIEEIMGWQLFGDVLKIASWLVAYVFISRAEFKIFIFIEIFFSITFVLLSMLLVSEYGLVGGAYAHIVNYVVCLIFVMYKFSKLKVL</sequence>
<gene>
    <name evidence="7" type="ORF">GIW47_28775</name>
    <name evidence="8" type="ORF">HBO18_07235</name>
</gene>
<keyword evidence="10" id="KW-1185">Reference proteome</keyword>
<keyword evidence="5 6" id="KW-0472">Membrane</keyword>
<evidence type="ECO:0000256" key="4">
    <source>
        <dbReference type="ARBA" id="ARBA00022989"/>
    </source>
</evidence>
<dbReference type="GO" id="GO:0005886">
    <property type="term" value="C:plasma membrane"/>
    <property type="evidence" value="ECO:0007669"/>
    <property type="project" value="UniProtKB-SubCell"/>
</dbReference>
<feature type="transmembrane region" description="Helical" evidence="6">
    <location>
        <begin position="43"/>
        <end position="62"/>
    </location>
</feature>
<dbReference type="GO" id="GO:0009246">
    <property type="term" value="P:enterobacterial common antigen biosynthetic process"/>
    <property type="evidence" value="ECO:0007669"/>
    <property type="project" value="InterPro"/>
</dbReference>
<feature type="transmembrane region" description="Helical" evidence="6">
    <location>
        <begin position="338"/>
        <end position="355"/>
    </location>
</feature>
<dbReference type="InterPro" id="IPR050833">
    <property type="entry name" value="Poly_Biosynth_Transport"/>
</dbReference>
<accession>A0A7Y1LD34</accession>
<evidence type="ECO:0000256" key="1">
    <source>
        <dbReference type="ARBA" id="ARBA00004651"/>
    </source>
</evidence>
<feature type="transmembrane region" description="Helical" evidence="6">
    <location>
        <begin position="148"/>
        <end position="167"/>
    </location>
</feature>
<feature type="transmembrane region" description="Helical" evidence="6">
    <location>
        <begin position="362"/>
        <end position="381"/>
    </location>
</feature>
<evidence type="ECO:0000256" key="5">
    <source>
        <dbReference type="ARBA" id="ARBA00023136"/>
    </source>
</evidence>
<feature type="transmembrane region" description="Helical" evidence="6">
    <location>
        <begin position="217"/>
        <end position="237"/>
    </location>
</feature>
<dbReference type="Pfam" id="PF01943">
    <property type="entry name" value="Polysacc_synt"/>
    <property type="match status" value="1"/>
</dbReference>
<feature type="transmembrane region" description="Helical" evidence="6">
    <location>
        <begin position="387"/>
        <end position="407"/>
    </location>
</feature>
<dbReference type="PANTHER" id="PTHR30250:SF30">
    <property type="entry name" value="LIPID III FLIPPASE"/>
    <property type="match status" value="1"/>
</dbReference>
<evidence type="ECO:0000313" key="9">
    <source>
        <dbReference type="Proteomes" id="UP000583279"/>
    </source>
</evidence>
<keyword evidence="2" id="KW-1003">Cell membrane</keyword>
<dbReference type="Proteomes" id="UP000583279">
    <property type="component" value="Unassembled WGS sequence"/>
</dbReference>
<evidence type="ECO:0000313" key="7">
    <source>
        <dbReference type="EMBL" id="MCF5156583.1"/>
    </source>
</evidence>
<keyword evidence="3 6" id="KW-0812">Transmembrane</keyword>
<dbReference type="EMBL" id="JAAQYK010000002">
    <property type="protein sequence ID" value="NNA43925.1"/>
    <property type="molecule type" value="Genomic_DNA"/>
</dbReference>
<proteinExistence type="predicted"/>
<protein>
    <submittedName>
        <fullName evidence="8">O-antigen translocase</fullName>
    </submittedName>
    <submittedName>
        <fullName evidence="7">Oligosaccharide flippase family protein</fullName>
    </submittedName>
</protein>
<evidence type="ECO:0000313" key="8">
    <source>
        <dbReference type="EMBL" id="NNA43925.1"/>
    </source>
</evidence>
<organism evidence="8 9">
    <name type="scientific">Pseudomonas lactis</name>
    <dbReference type="NCBI Taxonomy" id="1615674"/>
    <lineage>
        <taxon>Bacteria</taxon>
        <taxon>Pseudomonadati</taxon>
        <taxon>Pseudomonadota</taxon>
        <taxon>Gammaproteobacteria</taxon>
        <taxon>Pseudomonadales</taxon>
        <taxon>Pseudomonadaceae</taxon>
        <taxon>Pseudomonas</taxon>
    </lineage>
</organism>
<feature type="transmembrane region" description="Helical" evidence="6">
    <location>
        <begin position="115"/>
        <end position="141"/>
    </location>
</feature>
<feature type="transmembrane region" description="Helical" evidence="6">
    <location>
        <begin position="173"/>
        <end position="197"/>
    </location>
</feature>
<feature type="transmembrane region" description="Helical" evidence="6">
    <location>
        <begin position="257"/>
        <end position="278"/>
    </location>
</feature>
<dbReference type="CDD" id="cd13125">
    <property type="entry name" value="MATE_like_10"/>
    <property type="match status" value="1"/>
</dbReference>
<name>A0A7Y1LD34_9PSED</name>
<comment type="subcellular location">
    <subcellularLocation>
        <location evidence="1">Cell membrane</location>
        <topology evidence="1">Multi-pass membrane protein</topology>
    </subcellularLocation>
</comment>
<feature type="transmembrane region" description="Helical" evidence="6">
    <location>
        <begin position="299"/>
        <end position="318"/>
    </location>
</feature>
<evidence type="ECO:0000256" key="3">
    <source>
        <dbReference type="ARBA" id="ARBA00022692"/>
    </source>
</evidence>
<comment type="caution">
    <text evidence="8">The sequence shown here is derived from an EMBL/GenBank/DDBJ whole genome shotgun (WGS) entry which is preliminary data.</text>
</comment>
<dbReference type="InterPro" id="IPR002797">
    <property type="entry name" value="Polysacc_synth"/>
</dbReference>
<dbReference type="InterPro" id="IPR044550">
    <property type="entry name" value="WzxE"/>
</dbReference>
<dbReference type="Proteomes" id="UP000814074">
    <property type="component" value="Unassembled WGS sequence"/>
</dbReference>
<dbReference type="EMBL" id="WKDU01000074">
    <property type="protein sequence ID" value="MCF5156583.1"/>
    <property type="molecule type" value="Genomic_DNA"/>
</dbReference>
<keyword evidence="4 6" id="KW-1133">Transmembrane helix</keyword>